<protein>
    <submittedName>
        <fullName evidence="1">NAD(P)-binding protein</fullName>
    </submittedName>
</protein>
<dbReference type="STRING" id="574566.I0YUL3"/>
<organism evidence="1 2">
    <name type="scientific">Coccomyxa subellipsoidea (strain C-169)</name>
    <name type="common">Green microalga</name>
    <dbReference type="NCBI Taxonomy" id="574566"/>
    <lineage>
        <taxon>Eukaryota</taxon>
        <taxon>Viridiplantae</taxon>
        <taxon>Chlorophyta</taxon>
        <taxon>core chlorophytes</taxon>
        <taxon>Trebouxiophyceae</taxon>
        <taxon>Trebouxiophyceae incertae sedis</taxon>
        <taxon>Coccomyxaceae</taxon>
        <taxon>Coccomyxa</taxon>
        <taxon>Coccomyxa subellipsoidea</taxon>
    </lineage>
</organism>
<comment type="caution">
    <text evidence="1">The sequence shown here is derived from an EMBL/GenBank/DDBJ whole genome shotgun (WGS) entry which is preliminary data.</text>
</comment>
<dbReference type="PRINTS" id="PR00080">
    <property type="entry name" value="SDRFAMILY"/>
</dbReference>
<keyword evidence="2" id="KW-1185">Reference proteome</keyword>
<dbReference type="InterPro" id="IPR002347">
    <property type="entry name" value="SDR_fam"/>
</dbReference>
<dbReference type="Pfam" id="PF13561">
    <property type="entry name" value="adh_short_C2"/>
    <property type="match status" value="1"/>
</dbReference>
<sequence>MASTTTLIIPDLKGKRVLVTGGSAGIGRATAIAFDANQCAVAVLGRRLERLDAVASQLKHGVSIVADLTKEEDMKRAIKETIEKLGGLDILVNCGGAASDEMWGGGEAAFIAALKLHVTGNLTLIRAAEEELVKNKGAIVNIASVVALIPQKGAMFAYGVAKAAQDKMTKDLAFEFAPKGVRVNSVLPATIDTEVFDTVSEKQGVPRADLLAAFAPGHAMNRVGQPEEVAAPIVFLASNAASFITGASLLIDGGATLGYWFNRNSFLE</sequence>
<dbReference type="GeneID" id="17040067"/>
<evidence type="ECO:0000313" key="1">
    <source>
        <dbReference type="EMBL" id="EIE22082.1"/>
    </source>
</evidence>
<dbReference type="InterPro" id="IPR036291">
    <property type="entry name" value="NAD(P)-bd_dom_sf"/>
</dbReference>
<reference evidence="1 2" key="1">
    <citation type="journal article" date="2012" name="Genome Biol.">
        <title>The genome of the polar eukaryotic microalga coccomyxa subellipsoidea reveals traits of cold adaptation.</title>
        <authorList>
            <person name="Blanc G."/>
            <person name="Agarkova I."/>
            <person name="Grimwood J."/>
            <person name="Kuo A."/>
            <person name="Brueggeman A."/>
            <person name="Dunigan D."/>
            <person name="Gurnon J."/>
            <person name="Ladunga I."/>
            <person name="Lindquist E."/>
            <person name="Lucas S."/>
            <person name="Pangilinan J."/>
            <person name="Proschold T."/>
            <person name="Salamov A."/>
            <person name="Schmutz J."/>
            <person name="Weeks D."/>
            <person name="Yamada T."/>
            <person name="Claverie J.M."/>
            <person name="Grigoriev I."/>
            <person name="Van Etten J."/>
            <person name="Lomsadze A."/>
            <person name="Borodovsky M."/>
        </authorList>
    </citation>
    <scope>NUCLEOTIDE SEQUENCE [LARGE SCALE GENOMIC DNA]</scope>
    <source>
        <strain evidence="1 2">C-169</strain>
    </source>
</reference>
<dbReference type="AlphaFoldDB" id="I0YUL3"/>
<proteinExistence type="predicted"/>
<dbReference type="OrthoDB" id="47007at2759"/>
<dbReference type="RefSeq" id="XP_005646626.1">
    <property type="nucleotide sequence ID" value="XM_005646569.1"/>
</dbReference>
<dbReference type="KEGG" id="csl:COCSUDRAFT_48052"/>
<dbReference type="EMBL" id="AGSI01000011">
    <property type="protein sequence ID" value="EIE22082.1"/>
    <property type="molecule type" value="Genomic_DNA"/>
</dbReference>
<dbReference type="SUPFAM" id="SSF51735">
    <property type="entry name" value="NAD(P)-binding Rossmann-fold domains"/>
    <property type="match status" value="1"/>
</dbReference>
<dbReference type="Proteomes" id="UP000007264">
    <property type="component" value="Unassembled WGS sequence"/>
</dbReference>
<dbReference type="FunFam" id="3.40.50.720:FF:000084">
    <property type="entry name" value="Short-chain dehydrogenase reductase"/>
    <property type="match status" value="1"/>
</dbReference>
<dbReference type="PANTHER" id="PTHR43975:SF2">
    <property type="entry name" value="EG:BACR7A4.14 PROTEIN-RELATED"/>
    <property type="match status" value="1"/>
</dbReference>
<gene>
    <name evidence="1" type="ORF">COCSUDRAFT_48052</name>
</gene>
<name>I0YUL3_COCSC</name>
<dbReference type="eggNOG" id="KOG0725">
    <property type="taxonomic scope" value="Eukaryota"/>
</dbReference>
<dbReference type="Gene3D" id="3.40.50.720">
    <property type="entry name" value="NAD(P)-binding Rossmann-like Domain"/>
    <property type="match status" value="1"/>
</dbReference>
<evidence type="ECO:0000313" key="2">
    <source>
        <dbReference type="Proteomes" id="UP000007264"/>
    </source>
</evidence>
<accession>I0YUL3</accession>
<dbReference type="PRINTS" id="PR00081">
    <property type="entry name" value="GDHRDH"/>
</dbReference>
<dbReference type="PANTHER" id="PTHR43975">
    <property type="entry name" value="ZGC:101858"/>
    <property type="match status" value="1"/>
</dbReference>